<evidence type="ECO:0000313" key="1">
    <source>
        <dbReference type="EMBL" id="KAJ1365758.1"/>
    </source>
</evidence>
<accession>A0AAD5QUX6</accession>
<dbReference type="EMBL" id="JAHQIW010005356">
    <property type="protein sequence ID" value="KAJ1365758.1"/>
    <property type="molecule type" value="Genomic_DNA"/>
</dbReference>
<reference evidence="1" key="1">
    <citation type="submission" date="2021-06" db="EMBL/GenBank/DDBJ databases">
        <title>Parelaphostrongylus tenuis whole genome reference sequence.</title>
        <authorList>
            <person name="Garwood T.J."/>
            <person name="Larsen P.A."/>
            <person name="Fountain-Jones N.M."/>
            <person name="Garbe J.R."/>
            <person name="Macchietto M.G."/>
            <person name="Kania S.A."/>
            <person name="Gerhold R.W."/>
            <person name="Richards J.E."/>
            <person name="Wolf T.M."/>
        </authorList>
    </citation>
    <scope>NUCLEOTIDE SEQUENCE</scope>
    <source>
        <strain evidence="1">MNPRO001-30</strain>
        <tissue evidence="1">Meninges</tissue>
    </source>
</reference>
<name>A0AAD5QUX6_PARTN</name>
<evidence type="ECO:0000313" key="2">
    <source>
        <dbReference type="Proteomes" id="UP001196413"/>
    </source>
</evidence>
<sequence length="65" mass="7484">MPAAVTSNNENRVVYTTEKSKKCQVHSYEKGFVKRKLLNKNSENQQGHFLYVAPLKKMWATPDAQ</sequence>
<gene>
    <name evidence="1" type="ORF">KIN20_026185</name>
</gene>
<proteinExistence type="predicted"/>
<organism evidence="1 2">
    <name type="scientific">Parelaphostrongylus tenuis</name>
    <name type="common">Meningeal worm</name>
    <dbReference type="NCBI Taxonomy" id="148309"/>
    <lineage>
        <taxon>Eukaryota</taxon>
        <taxon>Metazoa</taxon>
        <taxon>Ecdysozoa</taxon>
        <taxon>Nematoda</taxon>
        <taxon>Chromadorea</taxon>
        <taxon>Rhabditida</taxon>
        <taxon>Rhabditina</taxon>
        <taxon>Rhabditomorpha</taxon>
        <taxon>Strongyloidea</taxon>
        <taxon>Metastrongylidae</taxon>
        <taxon>Parelaphostrongylus</taxon>
    </lineage>
</organism>
<dbReference type="Proteomes" id="UP001196413">
    <property type="component" value="Unassembled WGS sequence"/>
</dbReference>
<keyword evidence="2" id="KW-1185">Reference proteome</keyword>
<protein>
    <submittedName>
        <fullName evidence="1">Uncharacterized protein</fullName>
    </submittedName>
</protein>
<comment type="caution">
    <text evidence="1">The sequence shown here is derived from an EMBL/GenBank/DDBJ whole genome shotgun (WGS) entry which is preliminary data.</text>
</comment>
<dbReference type="AlphaFoldDB" id="A0AAD5QUX6"/>